<name>C3ZK91_BRAFL</name>
<evidence type="ECO:0000259" key="2">
    <source>
        <dbReference type="Pfam" id="PF25273"/>
    </source>
</evidence>
<feature type="compositionally biased region" description="Polar residues" evidence="1">
    <location>
        <begin position="497"/>
        <end position="513"/>
    </location>
</feature>
<dbReference type="AlphaFoldDB" id="C3ZK91"/>
<dbReference type="PANTHER" id="PTHR33153">
    <property type="entry name" value="MYND-TYPE DOMAIN-CONTAINING PROTEIN"/>
    <property type="match status" value="1"/>
</dbReference>
<feature type="region of interest" description="Disordered" evidence="1">
    <location>
        <begin position="480"/>
        <end position="563"/>
    </location>
</feature>
<reference evidence="3" key="1">
    <citation type="journal article" date="2008" name="Nature">
        <title>The amphioxus genome and the evolution of the chordate karyotype.</title>
        <authorList>
            <consortium name="US DOE Joint Genome Institute (JGI-PGF)"/>
            <person name="Putnam N.H."/>
            <person name="Butts T."/>
            <person name="Ferrier D.E.K."/>
            <person name="Furlong R.F."/>
            <person name="Hellsten U."/>
            <person name="Kawashima T."/>
            <person name="Robinson-Rechavi M."/>
            <person name="Shoguchi E."/>
            <person name="Terry A."/>
            <person name="Yu J.-K."/>
            <person name="Benito-Gutierrez E.L."/>
            <person name="Dubchak I."/>
            <person name="Garcia-Fernandez J."/>
            <person name="Gibson-Brown J.J."/>
            <person name="Grigoriev I.V."/>
            <person name="Horton A.C."/>
            <person name="de Jong P.J."/>
            <person name="Jurka J."/>
            <person name="Kapitonov V.V."/>
            <person name="Kohara Y."/>
            <person name="Kuroki Y."/>
            <person name="Lindquist E."/>
            <person name="Lucas S."/>
            <person name="Osoegawa K."/>
            <person name="Pennacchio L.A."/>
            <person name="Salamov A.A."/>
            <person name="Satou Y."/>
            <person name="Sauka-Spengler T."/>
            <person name="Schmutz J."/>
            <person name="Shin-I T."/>
            <person name="Toyoda A."/>
            <person name="Bronner-Fraser M."/>
            <person name="Fujiyama A."/>
            <person name="Holland L.Z."/>
            <person name="Holland P.W.H."/>
            <person name="Satoh N."/>
            <person name="Rokhsar D.S."/>
        </authorList>
    </citation>
    <scope>NUCLEOTIDE SEQUENCE [LARGE SCALE GENOMIC DNA]</scope>
    <source>
        <strain evidence="3">S238N-H82</strain>
        <tissue evidence="3">Testes</tissue>
    </source>
</reference>
<protein>
    <recommendedName>
        <fullName evidence="2">DUF7869 domain-containing protein</fullName>
    </recommendedName>
</protein>
<accession>C3ZK91</accession>
<dbReference type="Pfam" id="PF25273">
    <property type="entry name" value="DUF7869"/>
    <property type="match status" value="1"/>
</dbReference>
<dbReference type="eggNOG" id="ENOG502RYXE">
    <property type="taxonomic scope" value="Eukaryota"/>
</dbReference>
<feature type="domain" description="DUF7869" evidence="2">
    <location>
        <begin position="174"/>
        <end position="352"/>
    </location>
</feature>
<dbReference type="PANTHER" id="PTHR33153:SF3">
    <property type="entry name" value="TRAFFICKING PROTEIN PARTICLE COMPLEX SUBUNIT 11 DOMAIN-CONTAINING PROTEIN"/>
    <property type="match status" value="1"/>
</dbReference>
<dbReference type="InParanoid" id="C3ZK91"/>
<evidence type="ECO:0000256" key="1">
    <source>
        <dbReference type="SAM" id="MobiDB-lite"/>
    </source>
</evidence>
<dbReference type="EMBL" id="GG666636">
    <property type="protein sequence ID" value="EEN46990.1"/>
    <property type="molecule type" value="Genomic_DNA"/>
</dbReference>
<sequence length="563" mass="65414">MGLEWAGLRRGRSLSSKCVSVSVWFGYYVASHGDKMPHKEEIWLPYNTRKVDIYNKYAEECEDRLEPYCCPQSFNNMWKTFYPHVAIKKCSLFTKCTICVRLGRDLAKERDPVKRRKIKMERQEHDARQMAERLAYYQRREAARQEPDKYLSIIIDGMDQAKTYLPHFVGDKSKDLSTADQMKVHVSGIISHGHGLRSTYVDFFEYSHDSNLTLNLLLKLLGKLSTRNPLPPILFIQADNCYRENKNKYMLAFLDMLVHMRIFREIQLSFLMVGHTHEDIDQMFSRVADKLRHQEAHTPEQLINMMPECTRLRGLYNIRDWLKPKISKISGQSQPGQFRFRLSKDDPDVVDMFYRKGQGQRWNKLKVGMFQLSKRSGKPDRPKGVPKIIPVSFKNRNIDAQKLLDEQLPKWVPYIASDQERFVWESYLKQMLKASNSATERAKYSKVGTGWVLTKLPQYVEENLDDEPAVPDDLRRLLEKEQENPEGDRPRLLTGRSPLTTSRAIAPNYQQGDRPQLPAGRSPPSTHRAIAPNYRQGDHPKLPTGRSPRTTGRAIAPKYPSLL</sequence>
<dbReference type="STRING" id="7739.C3ZK91"/>
<feature type="compositionally biased region" description="Basic and acidic residues" evidence="1">
    <location>
        <begin position="480"/>
        <end position="491"/>
    </location>
</feature>
<organism>
    <name type="scientific">Branchiostoma floridae</name>
    <name type="common">Florida lancelet</name>
    <name type="synonym">Amphioxus</name>
    <dbReference type="NCBI Taxonomy" id="7739"/>
    <lineage>
        <taxon>Eukaryota</taxon>
        <taxon>Metazoa</taxon>
        <taxon>Chordata</taxon>
        <taxon>Cephalochordata</taxon>
        <taxon>Leptocardii</taxon>
        <taxon>Amphioxiformes</taxon>
        <taxon>Branchiostomatidae</taxon>
        <taxon>Branchiostoma</taxon>
    </lineage>
</organism>
<gene>
    <name evidence="3" type="ORF">BRAFLDRAFT_69470</name>
</gene>
<dbReference type="InterPro" id="IPR057191">
    <property type="entry name" value="DUF7869"/>
</dbReference>
<proteinExistence type="predicted"/>
<evidence type="ECO:0000313" key="3">
    <source>
        <dbReference type="EMBL" id="EEN46990.1"/>
    </source>
</evidence>